<dbReference type="EMBL" id="CP003282">
    <property type="protein sequence ID" value="AFG37094.1"/>
    <property type="molecule type" value="Genomic_DNA"/>
</dbReference>
<keyword evidence="3" id="KW-0548">Nucleotidyltransferase</keyword>
<dbReference type="InterPro" id="IPR043128">
    <property type="entry name" value="Rev_trsase/Diguanyl_cyclase"/>
</dbReference>
<dbReference type="STRING" id="889378.Spiaf_1006"/>
<dbReference type="PROSITE" id="PS50878">
    <property type="entry name" value="RT_POL"/>
    <property type="match status" value="1"/>
</dbReference>
<dbReference type="eggNOG" id="COG3344">
    <property type="taxonomic scope" value="Bacteria"/>
</dbReference>
<dbReference type="GO" id="GO:0003964">
    <property type="term" value="F:RNA-directed DNA polymerase activity"/>
    <property type="evidence" value="ECO:0007669"/>
    <property type="project" value="UniProtKB-KW"/>
</dbReference>
<dbReference type="PANTHER" id="PTHR34047">
    <property type="entry name" value="NUCLEAR INTRON MATURASE 1, MITOCHONDRIAL-RELATED"/>
    <property type="match status" value="1"/>
</dbReference>
<name>H9UHV1_SPIAZ</name>
<comment type="similarity">
    <text evidence="8">Belongs to the bacterial reverse transcriptase family.</text>
</comment>
<dbReference type="CDD" id="cd01651">
    <property type="entry name" value="RT_G2_intron"/>
    <property type="match status" value="1"/>
</dbReference>
<keyword evidence="12" id="KW-1185">Reference proteome</keyword>
<dbReference type="InterPro" id="IPR000123">
    <property type="entry name" value="Reverse_transcriptase_msDNA"/>
</dbReference>
<evidence type="ECO:0000256" key="1">
    <source>
        <dbReference type="ARBA" id="ARBA00012493"/>
    </source>
</evidence>
<dbReference type="GO" id="GO:0003723">
    <property type="term" value="F:RNA binding"/>
    <property type="evidence" value="ECO:0007669"/>
    <property type="project" value="InterPro"/>
</dbReference>
<feature type="domain" description="Reverse transcriptase" evidence="10">
    <location>
        <begin position="55"/>
        <end position="283"/>
    </location>
</feature>
<dbReference type="InterPro" id="IPR013597">
    <property type="entry name" value="Mat_intron_G2"/>
</dbReference>
<keyword evidence="2" id="KW-0808">Transferase</keyword>
<evidence type="ECO:0000256" key="6">
    <source>
        <dbReference type="ARBA" id="ARBA00022918"/>
    </source>
</evidence>
<dbReference type="PANTHER" id="PTHR34047:SF8">
    <property type="entry name" value="PROTEIN YKFC"/>
    <property type="match status" value="1"/>
</dbReference>
<dbReference type="RefSeq" id="WP_014455089.1">
    <property type="nucleotide sequence ID" value="NC_017098.1"/>
</dbReference>
<evidence type="ECO:0000313" key="11">
    <source>
        <dbReference type="EMBL" id="AFG37094.1"/>
    </source>
</evidence>
<dbReference type="EC" id="2.7.7.49" evidence="1"/>
<dbReference type="NCBIfam" id="TIGR04416">
    <property type="entry name" value="group_II_RT_mat"/>
    <property type="match status" value="1"/>
</dbReference>
<dbReference type="InterPro" id="IPR051083">
    <property type="entry name" value="GrpII_Intron_Splice-Mob/Def"/>
</dbReference>
<evidence type="ECO:0000256" key="3">
    <source>
        <dbReference type="ARBA" id="ARBA00022695"/>
    </source>
</evidence>
<dbReference type="Pfam" id="PF08388">
    <property type="entry name" value="GIIM"/>
    <property type="match status" value="1"/>
</dbReference>
<dbReference type="InterPro" id="IPR000477">
    <property type="entry name" value="RT_dom"/>
</dbReference>
<comment type="catalytic activity">
    <reaction evidence="9">
        <text>DNA(n) + a 2'-deoxyribonucleoside 5'-triphosphate = DNA(n+1) + diphosphate</text>
        <dbReference type="Rhea" id="RHEA:22508"/>
        <dbReference type="Rhea" id="RHEA-COMP:17339"/>
        <dbReference type="Rhea" id="RHEA-COMP:17340"/>
        <dbReference type="ChEBI" id="CHEBI:33019"/>
        <dbReference type="ChEBI" id="CHEBI:61560"/>
        <dbReference type="ChEBI" id="CHEBI:173112"/>
        <dbReference type="EC" id="2.7.7.49"/>
    </reaction>
</comment>
<dbReference type="Gene3D" id="3.30.70.270">
    <property type="match status" value="1"/>
</dbReference>
<evidence type="ECO:0000313" key="12">
    <source>
        <dbReference type="Proteomes" id="UP000007383"/>
    </source>
</evidence>
<keyword evidence="6 11" id="KW-0695">RNA-directed DNA polymerase</keyword>
<protein>
    <recommendedName>
        <fullName evidence="1">RNA-directed DNA polymerase</fullName>
        <ecNumber evidence="1">2.7.7.49</ecNumber>
    </recommendedName>
</protein>
<organism evidence="11 12">
    <name type="scientific">Spirochaeta africana (strain ATCC 700263 / DSM 8902 / Z-7692)</name>
    <dbReference type="NCBI Taxonomy" id="889378"/>
    <lineage>
        <taxon>Bacteria</taxon>
        <taxon>Pseudomonadati</taxon>
        <taxon>Spirochaetota</taxon>
        <taxon>Spirochaetia</taxon>
        <taxon>Spirochaetales</taxon>
        <taxon>Spirochaetaceae</taxon>
        <taxon>Spirochaeta</taxon>
    </lineage>
</organism>
<dbReference type="Pfam" id="PF00078">
    <property type="entry name" value="RVT_1"/>
    <property type="match status" value="1"/>
</dbReference>
<sequence length="427" mass="49123">MEQPALNTSMMELILDNGNMHRAWKQVKRNGGSPGVDGITIDQFPQLVRSRWPGIRHALLHGYYIPSPVLRVEIPKKSGGIRKLGIPTVLDRVIQQAIAQVLNPLFDPEFSDSSFGFRPGRSAHGAIHQVHSYVASGYRYAVDVDLEKFFDTVDHDILMHHVGRTLRDKPVLRLIGRYLRAGVMDKCGGVRVPTPIGTPQGGPLSPLLSNILLHQLDTELERRQLRFARYADDFVILTKSRAEGDTILREITAFLGKKLKLVVNQTKSTVAPIQKCSFLGFTFTAKKICWTQRAYQEFLRTVKQLTRRSWGVSMQYRLYRLKVYIQGWMNYYGISQFYRPVQSIDEWLRRRIRMCYWKQWRYPRTRVRKLLELGVPREYAVIAGSSSKAYWRLSKSYATNAGMSNAWLAQQGLVNIKQLWCKAQGYS</sequence>
<dbReference type="GO" id="GO:0046872">
    <property type="term" value="F:metal ion binding"/>
    <property type="evidence" value="ECO:0007669"/>
    <property type="project" value="UniProtKB-KW"/>
</dbReference>
<evidence type="ECO:0000259" key="10">
    <source>
        <dbReference type="PROSITE" id="PS50878"/>
    </source>
</evidence>
<evidence type="ECO:0000256" key="4">
    <source>
        <dbReference type="ARBA" id="ARBA00022723"/>
    </source>
</evidence>
<dbReference type="GO" id="GO:0051607">
    <property type="term" value="P:defense response to virus"/>
    <property type="evidence" value="ECO:0007669"/>
    <property type="project" value="UniProtKB-KW"/>
</dbReference>
<evidence type="ECO:0000256" key="2">
    <source>
        <dbReference type="ARBA" id="ARBA00022679"/>
    </source>
</evidence>
<dbReference type="KEGG" id="sfc:Spiaf_1006"/>
<gene>
    <name evidence="11" type="ordered locus">Spiaf_1006</name>
</gene>
<dbReference type="Proteomes" id="UP000007383">
    <property type="component" value="Chromosome"/>
</dbReference>
<evidence type="ECO:0000256" key="7">
    <source>
        <dbReference type="ARBA" id="ARBA00023118"/>
    </source>
</evidence>
<keyword evidence="4" id="KW-0479">Metal-binding</keyword>
<dbReference type="InterPro" id="IPR043502">
    <property type="entry name" value="DNA/RNA_pol_sf"/>
</dbReference>
<dbReference type="AlphaFoldDB" id="H9UHV1"/>
<evidence type="ECO:0000256" key="5">
    <source>
        <dbReference type="ARBA" id="ARBA00022842"/>
    </source>
</evidence>
<dbReference type="SUPFAM" id="SSF56672">
    <property type="entry name" value="DNA/RNA polymerases"/>
    <property type="match status" value="1"/>
</dbReference>
<keyword evidence="7" id="KW-0051">Antiviral defense</keyword>
<evidence type="ECO:0000256" key="8">
    <source>
        <dbReference type="ARBA" id="ARBA00034120"/>
    </source>
</evidence>
<proteinExistence type="inferred from homology"/>
<evidence type="ECO:0000256" key="9">
    <source>
        <dbReference type="ARBA" id="ARBA00048173"/>
    </source>
</evidence>
<keyword evidence="5" id="KW-0460">Magnesium</keyword>
<reference evidence="12" key="1">
    <citation type="journal article" date="2013" name="Stand. Genomic Sci.">
        <title>Complete genome sequence of the halophilic bacterium Spirochaeta africana type strain (Z-7692(T)) from the alkaline Lake Magadi in the East African Rift.</title>
        <authorList>
            <person name="Liolos K."/>
            <person name="Abt B."/>
            <person name="Scheuner C."/>
            <person name="Teshima H."/>
            <person name="Held B."/>
            <person name="Lapidus A."/>
            <person name="Nolan M."/>
            <person name="Lucas S."/>
            <person name="Deshpande S."/>
            <person name="Cheng J.F."/>
            <person name="Tapia R."/>
            <person name="Goodwin L.A."/>
            <person name="Pitluck S."/>
            <person name="Pagani I."/>
            <person name="Ivanova N."/>
            <person name="Mavromatis K."/>
            <person name="Mikhailova N."/>
            <person name="Huntemann M."/>
            <person name="Pati A."/>
            <person name="Chen A."/>
            <person name="Palaniappan K."/>
            <person name="Land M."/>
            <person name="Rohde M."/>
            <person name="Tindall B.J."/>
            <person name="Detter J.C."/>
            <person name="Goker M."/>
            <person name="Bristow J."/>
            <person name="Eisen J.A."/>
            <person name="Markowitz V."/>
            <person name="Hugenholtz P."/>
            <person name="Woyke T."/>
            <person name="Klenk H.P."/>
            <person name="Kyrpides N.C."/>
        </authorList>
    </citation>
    <scope>NUCLEOTIDE SEQUENCE</scope>
    <source>
        <strain evidence="12">ATCC 700263 / DSM 8902 / Z-7692</strain>
    </source>
</reference>
<dbReference type="PATRIC" id="fig|889378.3.peg.1010"/>
<dbReference type="PRINTS" id="PR00866">
    <property type="entry name" value="RNADNAPOLMS"/>
</dbReference>
<dbReference type="InterPro" id="IPR030931">
    <property type="entry name" value="Group_II_RT_mat"/>
</dbReference>
<dbReference type="HOGENOM" id="CLU_013584_2_1_12"/>
<accession>H9UHV1</accession>